<protein>
    <submittedName>
        <fullName evidence="1">Uncharacterized protein</fullName>
    </submittedName>
</protein>
<organism evidence="1">
    <name type="scientific">marine metagenome</name>
    <dbReference type="NCBI Taxonomy" id="408172"/>
    <lineage>
        <taxon>unclassified sequences</taxon>
        <taxon>metagenomes</taxon>
        <taxon>ecological metagenomes</taxon>
    </lineage>
</organism>
<evidence type="ECO:0000313" key="1">
    <source>
        <dbReference type="EMBL" id="SVA53806.1"/>
    </source>
</evidence>
<dbReference type="AlphaFoldDB" id="A0A381WMQ2"/>
<dbReference type="EMBL" id="UINC01012302">
    <property type="protein sequence ID" value="SVA53806.1"/>
    <property type="molecule type" value="Genomic_DNA"/>
</dbReference>
<reference evidence="1" key="1">
    <citation type="submission" date="2018-05" db="EMBL/GenBank/DDBJ databases">
        <authorList>
            <person name="Lanie J.A."/>
            <person name="Ng W.-L."/>
            <person name="Kazmierczak K.M."/>
            <person name="Andrzejewski T.M."/>
            <person name="Davidsen T.M."/>
            <person name="Wayne K.J."/>
            <person name="Tettelin H."/>
            <person name="Glass J.I."/>
            <person name="Rusch D."/>
            <person name="Podicherti R."/>
            <person name="Tsui H.-C.T."/>
            <person name="Winkler M.E."/>
        </authorList>
    </citation>
    <scope>NUCLEOTIDE SEQUENCE</scope>
</reference>
<accession>A0A381WMQ2</accession>
<sequence>MDIFAVARFAIPEGGNDANVSIGPI</sequence>
<proteinExistence type="predicted"/>
<name>A0A381WMQ2_9ZZZZ</name>
<gene>
    <name evidence="1" type="ORF">METZ01_LOCUS106660</name>
</gene>